<dbReference type="AlphaFoldDB" id="D1P7H2"/>
<feature type="transmembrane region" description="Helical" evidence="1">
    <location>
        <begin position="103"/>
        <end position="123"/>
    </location>
</feature>
<sequence>MYFFGSLALSIIIISYISIPQVKYKIDQSLYSNNVTSNRDVLIKSRLPAFTKEGKNLIFGVGYGSVAYDRYLHDNNTKKVVGAFSEKKNAYVFHNDDPFFLNVFYNVGIIGLILFCITFFINIKDLIKNIRIEKNILNVGLLASSIGYFLVYCLFEFIFLDIFILYNILTAIFINRVLTKK</sequence>
<keyword evidence="1" id="KW-1133">Transmembrane helix</keyword>
<dbReference type="eggNOG" id="COG3307">
    <property type="taxonomic scope" value="Bacteria"/>
</dbReference>
<feature type="transmembrane region" description="Helical" evidence="1">
    <location>
        <begin position="135"/>
        <end position="151"/>
    </location>
</feature>
<dbReference type="HOGENOM" id="CLU_1487804_0_0_6"/>
<accession>D1P7H2</accession>
<dbReference type="RefSeq" id="WP_006816183.1">
    <property type="nucleotide sequence ID" value="NZ_GG703822.1"/>
</dbReference>
<dbReference type="STRING" id="500637.PROVRUST_08193"/>
<protein>
    <recommendedName>
        <fullName evidence="4">O-antigen polymerase</fullName>
    </recommendedName>
</protein>
<evidence type="ECO:0000313" key="3">
    <source>
        <dbReference type="Proteomes" id="UP000005512"/>
    </source>
</evidence>
<keyword evidence="3" id="KW-1185">Reference proteome</keyword>
<dbReference type="EMBL" id="ABXV02000051">
    <property type="protein sequence ID" value="EFB70712.1"/>
    <property type="molecule type" value="Genomic_DNA"/>
</dbReference>
<organism evidence="2 3">
    <name type="scientific">Providencia rustigianii DSM 4541</name>
    <dbReference type="NCBI Taxonomy" id="500637"/>
    <lineage>
        <taxon>Bacteria</taxon>
        <taxon>Pseudomonadati</taxon>
        <taxon>Pseudomonadota</taxon>
        <taxon>Gammaproteobacteria</taxon>
        <taxon>Enterobacterales</taxon>
        <taxon>Morganellaceae</taxon>
        <taxon>Providencia</taxon>
    </lineage>
</organism>
<reference evidence="2" key="1">
    <citation type="submission" date="2009-12" db="EMBL/GenBank/DDBJ databases">
        <authorList>
            <person name="Weinstock G."/>
            <person name="Sodergren E."/>
            <person name="Clifton S."/>
            <person name="Fulton L."/>
            <person name="Fulton B."/>
            <person name="Courtney L."/>
            <person name="Fronick C."/>
            <person name="Harrison M."/>
            <person name="Strong C."/>
            <person name="Farmer C."/>
            <person name="Delahaunty K."/>
            <person name="Markovic C."/>
            <person name="Hall O."/>
            <person name="Minx P."/>
            <person name="Tomlinson C."/>
            <person name="Mitreva M."/>
            <person name="Nelson J."/>
            <person name="Hou S."/>
            <person name="Wollam A."/>
            <person name="Pepin K.H."/>
            <person name="Johnson M."/>
            <person name="Bhonagiri V."/>
            <person name="Nash W.E."/>
            <person name="Warren W."/>
            <person name="Chinwalla A."/>
            <person name="Mardis E.R."/>
            <person name="Wilson R.K."/>
        </authorList>
    </citation>
    <scope>NUCLEOTIDE SEQUENCE [LARGE SCALE GENOMIC DNA]</scope>
    <source>
        <strain evidence="2">DSM 4541</strain>
    </source>
</reference>
<dbReference type="Proteomes" id="UP000005512">
    <property type="component" value="Unassembled WGS sequence"/>
</dbReference>
<name>D1P7H2_9GAMM</name>
<comment type="caution">
    <text evidence="2">The sequence shown here is derived from an EMBL/GenBank/DDBJ whole genome shotgun (WGS) entry which is preliminary data.</text>
</comment>
<feature type="transmembrane region" description="Helical" evidence="1">
    <location>
        <begin position="157"/>
        <end position="178"/>
    </location>
</feature>
<evidence type="ECO:0000256" key="1">
    <source>
        <dbReference type="SAM" id="Phobius"/>
    </source>
</evidence>
<evidence type="ECO:0008006" key="4">
    <source>
        <dbReference type="Google" id="ProtNLM"/>
    </source>
</evidence>
<gene>
    <name evidence="2" type="ORF">PROVRUST_08193</name>
</gene>
<evidence type="ECO:0000313" key="2">
    <source>
        <dbReference type="EMBL" id="EFB70712.1"/>
    </source>
</evidence>
<keyword evidence="1" id="KW-0812">Transmembrane</keyword>
<keyword evidence="1" id="KW-0472">Membrane</keyword>
<proteinExistence type="predicted"/>